<gene>
    <name evidence="1" type="ORF">ACFSJE_10985</name>
</gene>
<evidence type="ECO:0000313" key="1">
    <source>
        <dbReference type="EMBL" id="MFD2100302.1"/>
    </source>
</evidence>
<proteinExistence type="predicted"/>
<dbReference type="EMBL" id="JBHUHU010000003">
    <property type="protein sequence ID" value="MFD2100302.1"/>
    <property type="molecule type" value="Genomic_DNA"/>
</dbReference>
<organism evidence="1 2">
    <name type="scientific">Flagellimonas iocasae</name>
    <dbReference type="NCBI Taxonomy" id="2055905"/>
    <lineage>
        <taxon>Bacteria</taxon>
        <taxon>Pseudomonadati</taxon>
        <taxon>Bacteroidota</taxon>
        <taxon>Flavobacteriia</taxon>
        <taxon>Flavobacteriales</taxon>
        <taxon>Flavobacteriaceae</taxon>
        <taxon>Flagellimonas</taxon>
    </lineage>
</organism>
<sequence length="97" mass="11055">MSPAILVGFFYSRMGAERSRSTMVRANRNLSSKKQISQSLRSFQNDNWPVSSCVLVVILSGYHRQKRRIHIALTSRDPITLHQFSLIVVDPIPISEI</sequence>
<reference evidence="2" key="1">
    <citation type="journal article" date="2019" name="Int. J. Syst. Evol. Microbiol.">
        <title>The Global Catalogue of Microorganisms (GCM) 10K type strain sequencing project: providing services to taxonomists for standard genome sequencing and annotation.</title>
        <authorList>
            <consortium name="The Broad Institute Genomics Platform"/>
            <consortium name="The Broad Institute Genome Sequencing Center for Infectious Disease"/>
            <person name="Wu L."/>
            <person name="Ma J."/>
        </authorList>
    </citation>
    <scope>NUCLEOTIDE SEQUENCE [LARGE SCALE GENOMIC DNA]</scope>
    <source>
        <strain evidence="2">JCM 3389</strain>
    </source>
</reference>
<dbReference type="RefSeq" id="WP_379831021.1">
    <property type="nucleotide sequence ID" value="NZ_JBHUHU010000003.1"/>
</dbReference>
<dbReference type="Proteomes" id="UP001597342">
    <property type="component" value="Unassembled WGS sequence"/>
</dbReference>
<comment type="caution">
    <text evidence="1">The sequence shown here is derived from an EMBL/GenBank/DDBJ whole genome shotgun (WGS) entry which is preliminary data.</text>
</comment>
<protein>
    <submittedName>
        <fullName evidence="1">Uncharacterized protein</fullName>
    </submittedName>
</protein>
<keyword evidence="2" id="KW-1185">Reference proteome</keyword>
<evidence type="ECO:0000313" key="2">
    <source>
        <dbReference type="Proteomes" id="UP001597342"/>
    </source>
</evidence>
<name>A0ABW4XXT3_9FLAO</name>
<accession>A0ABW4XXT3</accession>